<evidence type="ECO:0000313" key="2">
    <source>
        <dbReference type="EMBL" id="RWX52292.1"/>
    </source>
</evidence>
<protein>
    <submittedName>
        <fullName evidence="2">Putative addiction module antidote protein</fullName>
    </submittedName>
</protein>
<dbReference type="InterPro" id="IPR010982">
    <property type="entry name" value="Lambda_DNA-bd_dom_sf"/>
</dbReference>
<dbReference type="CDD" id="cd00093">
    <property type="entry name" value="HTH_XRE"/>
    <property type="match status" value="1"/>
</dbReference>
<sequence>MTLATKSYNPFDYLETTEEINEYLNNAYMDDDPRVFLVALGYLARKQGMSEVARKAGLNRESLYKALAGEGNPRFSTVSRVIKALGCRLAVA</sequence>
<accession>A0A444JGT5</accession>
<reference evidence="2 3" key="1">
    <citation type="submission" date="2017-01" db="EMBL/GenBank/DDBJ databases">
        <title>The cable genome- insights into the physiology and evolution of filamentous bacteria capable of sulfide oxidation via long distance electron transfer.</title>
        <authorList>
            <person name="Schreiber L."/>
            <person name="Bjerg J.T."/>
            <person name="Boggild A."/>
            <person name="Van De Vossenberg J."/>
            <person name="Meysman F."/>
            <person name="Nielsen L.P."/>
            <person name="Schramm A."/>
            <person name="Kjeldsen K.U."/>
        </authorList>
    </citation>
    <scope>NUCLEOTIDE SEQUENCE [LARGE SCALE GENOMIC DNA]</scope>
    <source>
        <strain evidence="2">A5</strain>
    </source>
</reference>
<dbReference type="Pfam" id="PF21716">
    <property type="entry name" value="dnstrm_HI1420"/>
    <property type="match status" value="1"/>
</dbReference>
<dbReference type="EMBL" id="MTKS01000022">
    <property type="protein sequence ID" value="RWX52292.1"/>
    <property type="molecule type" value="Genomic_DNA"/>
</dbReference>
<gene>
    <name evidence="2" type="ORF">VU01_102216</name>
</gene>
<dbReference type="AlphaFoldDB" id="A0A444JGT5"/>
<keyword evidence="3" id="KW-1185">Reference proteome</keyword>
<dbReference type="InterPro" id="IPR014057">
    <property type="entry name" value="HI1420"/>
</dbReference>
<dbReference type="Gene3D" id="1.10.260.40">
    <property type="entry name" value="lambda repressor-like DNA-binding domains"/>
    <property type="match status" value="1"/>
</dbReference>
<feature type="domain" description="HTH cro/C1-type" evidence="1">
    <location>
        <begin position="49"/>
        <end position="92"/>
    </location>
</feature>
<dbReference type="Proteomes" id="UP000288892">
    <property type="component" value="Unassembled WGS sequence"/>
</dbReference>
<dbReference type="NCBIfam" id="TIGR02684">
    <property type="entry name" value="dnstrm_HI1420"/>
    <property type="match status" value="1"/>
</dbReference>
<dbReference type="InterPro" id="IPR001387">
    <property type="entry name" value="Cro/C1-type_HTH"/>
</dbReference>
<dbReference type="PROSITE" id="PS50943">
    <property type="entry name" value="HTH_CROC1"/>
    <property type="match status" value="1"/>
</dbReference>
<evidence type="ECO:0000259" key="1">
    <source>
        <dbReference type="PROSITE" id="PS50943"/>
    </source>
</evidence>
<organism evidence="2 3">
    <name type="scientific">Candidatus Electrothrix marina</name>
    <dbReference type="NCBI Taxonomy" id="1859130"/>
    <lineage>
        <taxon>Bacteria</taxon>
        <taxon>Pseudomonadati</taxon>
        <taxon>Thermodesulfobacteriota</taxon>
        <taxon>Desulfobulbia</taxon>
        <taxon>Desulfobulbales</taxon>
        <taxon>Desulfobulbaceae</taxon>
        <taxon>Candidatus Electrothrix</taxon>
    </lineage>
</organism>
<dbReference type="SUPFAM" id="SSF47413">
    <property type="entry name" value="lambda repressor-like DNA-binding domains"/>
    <property type="match status" value="1"/>
</dbReference>
<comment type="caution">
    <text evidence="2">The sequence shown here is derived from an EMBL/GenBank/DDBJ whole genome shotgun (WGS) entry which is preliminary data.</text>
</comment>
<name>A0A444JGT5_9BACT</name>
<evidence type="ECO:0000313" key="3">
    <source>
        <dbReference type="Proteomes" id="UP000288892"/>
    </source>
</evidence>
<dbReference type="PANTHER" id="PTHR40275">
    <property type="entry name" value="SSL7038 PROTEIN"/>
    <property type="match status" value="1"/>
</dbReference>
<proteinExistence type="predicted"/>
<dbReference type="PANTHER" id="PTHR40275:SF1">
    <property type="entry name" value="SSL7038 PROTEIN"/>
    <property type="match status" value="1"/>
</dbReference>
<dbReference type="GO" id="GO:0003677">
    <property type="term" value="F:DNA binding"/>
    <property type="evidence" value="ECO:0007669"/>
    <property type="project" value="InterPro"/>
</dbReference>